<dbReference type="Proteomes" id="UP000001798">
    <property type="component" value="Chromosome 9"/>
</dbReference>
<dbReference type="OrthoDB" id="3481287at2759"/>
<dbReference type="RefSeq" id="XP_024550877.1">
    <property type="nucleotide sequence ID" value="XM_024695084.1"/>
</dbReference>
<name>A0A384JSS5_BOTFB</name>
<reference evidence="1 2" key="3">
    <citation type="journal article" date="2017" name="Mol. Plant Pathol.">
        <title>A gapless genome sequence of the fungus Botrytis cinerea.</title>
        <authorList>
            <person name="Van Kan J.A."/>
            <person name="Stassen J.H."/>
            <person name="Mosbach A."/>
            <person name="Van Der Lee T.A."/>
            <person name="Faino L."/>
            <person name="Farmer A.D."/>
            <person name="Papasotiriou D.G."/>
            <person name="Zhou S."/>
            <person name="Seidl M.F."/>
            <person name="Cottam E."/>
            <person name="Edel D."/>
            <person name="Hahn M."/>
            <person name="Schwartz D.C."/>
            <person name="Dietrich R.A."/>
            <person name="Widdison S."/>
            <person name="Scalliet G."/>
        </authorList>
    </citation>
    <scope>NUCLEOTIDE SEQUENCE [LARGE SCALE GENOMIC DNA]</scope>
    <source>
        <strain evidence="1 2">B05.10</strain>
    </source>
</reference>
<dbReference type="GeneID" id="5432091"/>
<sequence length="114" mass="13405">MGILIDYLYEPPVVLGQWYKTEVSSHQIMYYRSHPPPSKIIFQSARFENSEESFVVDVSFTHEELPLNIDENNQVQHIAWWFTSSTDFISLWNPGDQSAHGVEMRKIICQDHEF</sequence>
<proteinExistence type="predicted"/>
<organism evidence="1 2">
    <name type="scientific">Botryotinia fuckeliana (strain B05.10)</name>
    <name type="common">Noble rot fungus</name>
    <name type="synonym">Botrytis cinerea</name>
    <dbReference type="NCBI Taxonomy" id="332648"/>
    <lineage>
        <taxon>Eukaryota</taxon>
        <taxon>Fungi</taxon>
        <taxon>Dikarya</taxon>
        <taxon>Ascomycota</taxon>
        <taxon>Pezizomycotina</taxon>
        <taxon>Leotiomycetes</taxon>
        <taxon>Helotiales</taxon>
        <taxon>Sclerotiniaceae</taxon>
        <taxon>Botrytis</taxon>
    </lineage>
</organism>
<reference evidence="1 2" key="1">
    <citation type="journal article" date="2011" name="PLoS Genet.">
        <title>Genomic analysis of the necrotrophic fungal pathogens Sclerotinia sclerotiorum and Botrytis cinerea.</title>
        <authorList>
            <person name="Amselem J."/>
            <person name="Cuomo C.A."/>
            <person name="van Kan J.A."/>
            <person name="Viaud M."/>
            <person name="Benito E.P."/>
            <person name="Couloux A."/>
            <person name="Coutinho P.M."/>
            <person name="de Vries R.P."/>
            <person name="Dyer P.S."/>
            <person name="Fillinger S."/>
            <person name="Fournier E."/>
            <person name="Gout L."/>
            <person name="Hahn M."/>
            <person name="Kohn L."/>
            <person name="Lapalu N."/>
            <person name="Plummer K.M."/>
            <person name="Pradier J.M."/>
            <person name="Quevillon E."/>
            <person name="Sharon A."/>
            <person name="Simon A."/>
            <person name="ten Have A."/>
            <person name="Tudzynski B."/>
            <person name="Tudzynski P."/>
            <person name="Wincker P."/>
            <person name="Andrew M."/>
            <person name="Anthouard V."/>
            <person name="Beever R.E."/>
            <person name="Beffa R."/>
            <person name="Benoit I."/>
            <person name="Bouzid O."/>
            <person name="Brault B."/>
            <person name="Chen Z."/>
            <person name="Choquer M."/>
            <person name="Collemare J."/>
            <person name="Cotton P."/>
            <person name="Danchin E.G."/>
            <person name="Da Silva C."/>
            <person name="Gautier A."/>
            <person name="Giraud C."/>
            <person name="Giraud T."/>
            <person name="Gonzalez C."/>
            <person name="Grossetete S."/>
            <person name="Guldener U."/>
            <person name="Henrissat B."/>
            <person name="Howlett B.J."/>
            <person name="Kodira C."/>
            <person name="Kretschmer M."/>
            <person name="Lappartient A."/>
            <person name="Leroch M."/>
            <person name="Levis C."/>
            <person name="Mauceli E."/>
            <person name="Neuveglise C."/>
            <person name="Oeser B."/>
            <person name="Pearson M."/>
            <person name="Poulain J."/>
            <person name="Poussereau N."/>
            <person name="Quesneville H."/>
            <person name="Rascle C."/>
            <person name="Schumacher J."/>
            <person name="Segurens B."/>
            <person name="Sexton A."/>
            <person name="Silva E."/>
            <person name="Sirven C."/>
            <person name="Soanes D.M."/>
            <person name="Talbot N.J."/>
            <person name="Templeton M."/>
            <person name="Yandava C."/>
            <person name="Yarden O."/>
            <person name="Zeng Q."/>
            <person name="Rollins J.A."/>
            <person name="Lebrun M.H."/>
            <person name="Dickman M."/>
        </authorList>
    </citation>
    <scope>NUCLEOTIDE SEQUENCE [LARGE SCALE GENOMIC DNA]</scope>
    <source>
        <strain evidence="1 2">B05.10</strain>
    </source>
</reference>
<gene>
    <name evidence="1" type="ORF">BCIN_09g03780</name>
</gene>
<reference evidence="1 2" key="2">
    <citation type="journal article" date="2012" name="Eukaryot. Cell">
        <title>Genome update of Botrytis cinerea strains B05.10 and T4.</title>
        <authorList>
            <person name="Staats M."/>
            <person name="van Kan J.A."/>
        </authorList>
    </citation>
    <scope>NUCLEOTIDE SEQUENCE [LARGE SCALE GENOMIC DNA]</scope>
    <source>
        <strain evidence="1 2">B05.10</strain>
    </source>
</reference>
<keyword evidence="2" id="KW-1185">Reference proteome</keyword>
<dbReference type="AlphaFoldDB" id="A0A384JSS5"/>
<dbReference type="EMBL" id="CP009813">
    <property type="protein sequence ID" value="ATZ53542.1"/>
    <property type="molecule type" value="Genomic_DNA"/>
</dbReference>
<evidence type="ECO:0000313" key="1">
    <source>
        <dbReference type="EMBL" id="ATZ53542.1"/>
    </source>
</evidence>
<evidence type="ECO:0000313" key="2">
    <source>
        <dbReference type="Proteomes" id="UP000001798"/>
    </source>
</evidence>
<protein>
    <submittedName>
        <fullName evidence="1">Uncharacterized protein</fullName>
    </submittedName>
</protein>
<accession>A0A384JSS5</accession>
<dbReference type="VEuPathDB" id="FungiDB:Bcin09g03780"/>
<dbReference type="KEGG" id="bfu:BCIN_09g03780"/>